<feature type="transmembrane region" description="Helical" evidence="1">
    <location>
        <begin position="6"/>
        <end position="21"/>
    </location>
</feature>
<evidence type="ECO:0000313" key="3">
    <source>
        <dbReference type="Proteomes" id="UP000198281"/>
    </source>
</evidence>
<dbReference type="EMBL" id="FZOS01000005">
    <property type="protein sequence ID" value="SNS35381.1"/>
    <property type="molecule type" value="Genomic_DNA"/>
</dbReference>
<gene>
    <name evidence="2" type="ORF">SAMN06295912_10523</name>
</gene>
<keyword evidence="1" id="KW-0812">Transmembrane</keyword>
<feature type="transmembrane region" description="Helical" evidence="1">
    <location>
        <begin position="64"/>
        <end position="83"/>
    </location>
</feature>
<dbReference type="Proteomes" id="UP000198281">
    <property type="component" value="Unassembled WGS sequence"/>
</dbReference>
<keyword evidence="1" id="KW-0472">Membrane</keyword>
<evidence type="ECO:0008006" key="4">
    <source>
        <dbReference type="Google" id="ProtNLM"/>
    </source>
</evidence>
<dbReference type="RefSeq" id="WP_245842677.1">
    <property type="nucleotide sequence ID" value="NZ_FZOS01000005.1"/>
</dbReference>
<dbReference type="AlphaFoldDB" id="A0A239DTF2"/>
<reference evidence="3" key="1">
    <citation type="submission" date="2017-06" db="EMBL/GenBank/DDBJ databases">
        <authorList>
            <person name="Varghese N."/>
            <person name="Submissions S."/>
        </authorList>
    </citation>
    <scope>NUCLEOTIDE SEQUENCE [LARGE SCALE GENOMIC DNA]</scope>
    <source>
        <strain evidence="3">LNB2</strain>
    </source>
</reference>
<feature type="transmembrane region" description="Helical" evidence="1">
    <location>
        <begin position="42"/>
        <end position="58"/>
    </location>
</feature>
<evidence type="ECO:0000313" key="2">
    <source>
        <dbReference type="EMBL" id="SNS35381.1"/>
    </source>
</evidence>
<organism evidence="2 3">
    <name type="scientific">Edaphosphingomonas laterariae</name>
    <dbReference type="NCBI Taxonomy" id="861865"/>
    <lineage>
        <taxon>Bacteria</taxon>
        <taxon>Pseudomonadati</taxon>
        <taxon>Pseudomonadota</taxon>
        <taxon>Alphaproteobacteria</taxon>
        <taxon>Sphingomonadales</taxon>
        <taxon>Rhizorhabdaceae</taxon>
        <taxon>Edaphosphingomonas</taxon>
    </lineage>
</organism>
<sequence length="89" mass="9496">MLPTLIAIACSAVLIILLCANDPKRRRSAGLADALQTSAMRRSFAALACLPGVVLALMGDAAAFLMWLGACASLGWFVTLWFGDRRERG</sequence>
<keyword evidence="1" id="KW-1133">Transmembrane helix</keyword>
<evidence type="ECO:0000256" key="1">
    <source>
        <dbReference type="SAM" id="Phobius"/>
    </source>
</evidence>
<accession>A0A239DTF2</accession>
<proteinExistence type="predicted"/>
<name>A0A239DTF2_9SPHN</name>
<keyword evidence="3" id="KW-1185">Reference proteome</keyword>
<protein>
    <recommendedName>
        <fullName evidence="4">DUF3325 domain-containing protein</fullName>
    </recommendedName>
</protein>